<feature type="region of interest" description="Disordered" evidence="5">
    <location>
        <begin position="1"/>
        <end position="32"/>
    </location>
</feature>
<evidence type="ECO:0000256" key="3">
    <source>
        <dbReference type="HAMAP-Rule" id="MF_00580"/>
    </source>
</evidence>
<evidence type="ECO:0000256" key="4">
    <source>
        <dbReference type="RuleBase" id="RU000535"/>
    </source>
</evidence>
<comment type="subunit">
    <text evidence="3">Heptamer of 7 subunits arranged in a ring. Interacts with the chaperonin GroEL.</text>
</comment>
<dbReference type="NCBIfam" id="NF001533">
    <property type="entry name" value="PRK00364.2-4"/>
    <property type="match status" value="1"/>
</dbReference>
<dbReference type="PRINTS" id="PR00297">
    <property type="entry name" value="CHAPERONIN10"/>
</dbReference>
<dbReference type="HAMAP" id="MF_00580">
    <property type="entry name" value="CH10"/>
    <property type="match status" value="1"/>
</dbReference>
<dbReference type="GO" id="GO:0044183">
    <property type="term" value="F:protein folding chaperone"/>
    <property type="evidence" value="ECO:0007669"/>
    <property type="project" value="InterPro"/>
</dbReference>
<dbReference type="NCBIfam" id="NF001534">
    <property type="entry name" value="PRK00364.2-5"/>
    <property type="match status" value="1"/>
</dbReference>
<evidence type="ECO:0000313" key="6">
    <source>
        <dbReference type="EMBL" id="MBB5727818.1"/>
    </source>
</evidence>
<comment type="function">
    <text evidence="3 4">Together with the chaperonin GroEL, plays an essential role in assisting protein folding. The GroEL-GroES system forms a nano-cage that allows encapsulation of the non-native substrate proteins and provides a physical environment optimized to promote and accelerate protein folding. GroES binds to the apical surface of the GroEL ring, thereby capping the opening of the GroEL channel.</text>
</comment>
<dbReference type="InterPro" id="IPR011032">
    <property type="entry name" value="GroES-like_sf"/>
</dbReference>
<evidence type="ECO:0000256" key="1">
    <source>
        <dbReference type="ARBA" id="ARBA00006975"/>
    </source>
</evidence>
<dbReference type="AlphaFoldDB" id="A0A7W9F037"/>
<dbReference type="PROSITE" id="PS00681">
    <property type="entry name" value="CHAPERONINS_CPN10"/>
    <property type="match status" value="1"/>
</dbReference>
<dbReference type="SMART" id="SM00883">
    <property type="entry name" value="Cpn10"/>
    <property type="match status" value="1"/>
</dbReference>
<organism evidence="6 7">
    <name type="scientific">Sphingomonas prati</name>
    <dbReference type="NCBI Taxonomy" id="1843237"/>
    <lineage>
        <taxon>Bacteria</taxon>
        <taxon>Pseudomonadati</taxon>
        <taxon>Pseudomonadota</taxon>
        <taxon>Alphaproteobacteria</taxon>
        <taxon>Sphingomonadales</taxon>
        <taxon>Sphingomonadaceae</taxon>
        <taxon>Sphingomonas</taxon>
    </lineage>
</organism>
<evidence type="ECO:0000256" key="2">
    <source>
        <dbReference type="ARBA" id="ARBA00023186"/>
    </source>
</evidence>
<proteinExistence type="inferred from homology"/>
<dbReference type="Gene3D" id="2.30.33.40">
    <property type="entry name" value="GroES chaperonin"/>
    <property type="match status" value="1"/>
</dbReference>
<comment type="similarity">
    <text evidence="1 3 4">Belongs to the GroES chaperonin family.</text>
</comment>
<dbReference type="PANTHER" id="PTHR10772">
    <property type="entry name" value="10 KDA HEAT SHOCK PROTEIN"/>
    <property type="match status" value="1"/>
</dbReference>
<keyword evidence="7" id="KW-1185">Reference proteome</keyword>
<dbReference type="InterPro" id="IPR018369">
    <property type="entry name" value="Chaprnonin_Cpn10_CS"/>
</dbReference>
<dbReference type="GO" id="GO:0051087">
    <property type="term" value="F:protein-folding chaperone binding"/>
    <property type="evidence" value="ECO:0007669"/>
    <property type="project" value="TreeGrafter"/>
</dbReference>
<dbReference type="NCBIfam" id="NF001527">
    <property type="entry name" value="PRK00364.1-2"/>
    <property type="match status" value="1"/>
</dbReference>
<sequence>MESANNFDLWTGAGRAMSPRQPKSEEETDAMNFRPLHDRVLVKRIEAEEKTAGGIIIPDSAKEKPQEGEVVAAGTGLRSDDGKITPLDVKAGDKILFGKWSGTEVKVDGQDLIIMKESDILGIVG</sequence>
<dbReference type="Proteomes" id="UP000546701">
    <property type="component" value="Unassembled WGS sequence"/>
</dbReference>
<dbReference type="FunFam" id="2.30.33.40:FF:000001">
    <property type="entry name" value="10 kDa chaperonin"/>
    <property type="match status" value="1"/>
</dbReference>
<dbReference type="InterPro" id="IPR037124">
    <property type="entry name" value="Chaperonin_GroES_sf"/>
</dbReference>
<dbReference type="PANTHER" id="PTHR10772:SF58">
    <property type="entry name" value="CO-CHAPERONIN GROES"/>
    <property type="match status" value="1"/>
</dbReference>
<dbReference type="GO" id="GO:0046872">
    <property type="term" value="F:metal ion binding"/>
    <property type="evidence" value="ECO:0007669"/>
    <property type="project" value="TreeGrafter"/>
</dbReference>
<reference evidence="6 7" key="1">
    <citation type="submission" date="2020-08" db="EMBL/GenBank/DDBJ databases">
        <title>Genomic Encyclopedia of Type Strains, Phase IV (KMG-IV): sequencing the most valuable type-strain genomes for metagenomic binning, comparative biology and taxonomic classification.</title>
        <authorList>
            <person name="Goeker M."/>
        </authorList>
    </citation>
    <scope>NUCLEOTIDE SEQUENCE [LARGE SCALE GENOMIC DNA]</scope>
    <source>
        <strain evidence="6 7">DSM 103336</strain>
    </source>
</reference>
<dbReference type="GO" id="GO:0051082">
    <property type="term" value="F:unfolded protein binding"/>
    <property type="evidence" value="ECO:0007669"/>
    <property type="project" value="TreeGrafter"/>
</dbReference>
<keyword evidence="2 3" id="KW-0143">Chaperone</keyword>
<evidence type="ECO:0000313" key="7">
    <source>
        <dbReference type="Proteomes" id="UP000546701"/>
    </source>
</evidence>
<evidence type="ECO:0000256" key="5">
    <source>
        <dbReference type="SAM" id="MobiDB-lite"/>
    </source>
</evidence>
<comment type="caution">
    <text evidence="6">The sequence shown here is derived from an EMBL/GenBank/DDBJ whole genome shotgun (WGS) entry which is preliminary data.</text>
</comment>
<dbReference type="NCBIfam" id="NF001529">
    <property type="entry name" value="PRK00364.1-5"/>
    <property type="match status" value="1"/>
</dbReference>
<name>A0A7W9F037_9SPHN</name>
<dbReference type="GO" id="GO:0005737">
    <property type="term" value="C:cytoplasm"/>
    <property type="evidence" value="ECO:0007669"/>
    <property type="project" value="UniProtKB-SubCell"/>
</dbReference>
<keyword evidence="3" id="KW-0963">Cytoplasm</keyword>
<dbReference type="GO" id="GO:0005524">
    <property type="term" value="F:ATP binding"/>
    <property type="evidence" value="ECO:0007669"/>
    <property type="project" value="InterPro"/>
</dbReference>
<dbReference type="InterPro" id="IPR020818">
    <property type="entry name" value="Chaperonin_GroES"/>
</dbReference>
<dbReference type="CDD" id="cd00320">
    <property type="entry name" value="cpn10"/>
    <property type="match status" value="1"/>
</dbReference>
<dbReference type="NCBIfam" id="NF001531">
    <property type="entry name" value="PRK00364.2-2"/>
    <property type="match status" value="1"/>
</dbReference>
<dbReference type="Pfam" id="PF00166">
    <property type="entry name" value="Cpn10"/>
    <property type="match status" value="1"/>
</dbReference>
<comment type="subcellular location">
    <subcellularLocation>
        <location evidence="3">Cytoplasm</location>
    </subcellularLocation>
</comment>
<protein>
    <recommendedName>
        <fullName evidence="3">Co-chaperonin GroES</fullName>
    </recommendedName>
    <alternativeName>
        <fullName evidence="3">10 kDa chaperonin</fullName>
    </alternativeName>
    <alternativeName>
        <fullName evidence="3">Chaperonin-10</fullName>
        <shortName evidence="3">Cpn10</shortName>
    </alternativeName>
</protein>
<dbReference type="EMBL" id="JACIJR010000001">
    <property type="protein sequence ID" value="MBB5727818.1"/>
    <property type="molecule type" value="Genomic_DNA"/>
</dbReference>
<accession>A0A7W9F037</accession>
<dbReference type="SUPFAM" id="SSF50129">
    <property type="entry name" value="GroES-like"/>
    <property type="match status" value="1"/>
</dbReference>
<gene>
    <name evidence="3" type="primary">groES</name>
    <name evidence="3" type="synonym">groS</name>
    <name evidence="6" type="ORF">FHS99_000274</name>
</gene>